<reference evidence="2 3" key="2">
    <citation type="submission" date="2018-11" db="EMBL/GenBank/DDBJ databases">
        <authorList>
            <consortium name="Pathogen Informatics"/>
        </authorList>
    </citation>
    <scope>NUCLEOTIDE SEQUENCE [LARGE SCALE GENOMIC DNA]</scope>
    <source>
        <strain evidence="2 3">Egypt</strain>
    </source>
</reference>
<name>A0A183BCY3_9TREM</name>
<organism evidence="4">
    <name type="scientific">Echinostoma caproni</name>
    <dbReference type="NCBI Taxonomy" id="27848"/>
    <lineage>
        <taxon>Eukaryota</taxon>
        <taxon>Metazoa</taxon>
        <taxon>Spiralia</taxon>
        <taxon>Lophotrochozoa</taxon>
        <taxon>Platyhelminthes</taxon>
        <taxon>Trematoda</taxon>
        <taxon>Digenea</taxon>
        <taxon>Plagiorchiida</taxon>
        <taxon>Echinostomata</taxon>
        <taxon>Echinostomatoidea</taxon>
        <taxon>Echinostomatidae</taxon>
        <taxon>Echinostoma</taxon>
    </lineage>
</organism>
<keyword evidence="3" id="KW-1185">Reference proteome</keyword>
<gene>
    <name evidence="2" type="ORF">ECPE_LOCUS17068</name>
</gene>
<dbReference type="Proteomes" id="UP000272942">
    <property type="component" value="Unassembled WGS sequence"/>
</dbReference>
<proteinExistence type="predicted"/>
<feature type="compositionally biased region" description="Basic and acidic residues" evidence="1">
    <location>
        <begin position="1"/>
        <end position="19"/>
    </location>
</feature>
<dbReference type="EMBL" id="UZAN01067308">
    <property type="protein sequence ID" value="VDP94345.1"/>
    <property type="molecule type" value="Genomic_DNA"/>
</dbReference>
<dbReference type="OrthoDB" id="413572at2759"/>
<feature type="region of interest" description="Disordered" evidence="1">
    <location>
        <begin position="96"/>
        <end position="116"/>
    </location>
</feature>
<evidence type="ECO:0000313" key="2">
    <source>
        <dbReference type="EMBL" id="VDP94345.1"/>
    </source>
</evidence>
<evidence type="ECO:0000256" key="1">
    <source>
        <dbReference type="SAM" id="MobiDB-lite"/>
    </source>
</evidence>
<reference evidence="4" key="1">
    <citation type="submission" date="2016-06" db="UniProtKB">
        <authorList>
            <consortium name="WormBaseParasite"/>
        </authorList>
    </citation>
    <scope>IDENTIFICATION</scope>
</reference>
<protein>
    <submittedName>
        <fullName evidence="2 4">Uncharacterized protein</fullName>
    </submittedName>
</protein>
<evidence type="ECO:0000313" key="3">
    <source>
        <dbReference type="Proteomes" id="UP000272942"/>
    </source>
</evidence>
<evidence type="ECO:0000313" key="4">
    <source>
        <dbReference type="WBParaSite" id="ECPE_0001711201-mRNA-1"/>
    </source>
</evidence>
<dbReference type="AlphaFoldDB" id="A0A183BCY3"/>
<feature type="compositionally biased region" description="Polar residues" evidence="1">
    <location>
        <begin position="103"/>
        <end position="116"/>
    </location>
</feature>
<dbReference type="WBParaSite" id="ECPE_0001711201-mRNA-1">
    <property type="protein sequence ID" value="ECPE_0001711201-mRNA-1"/>
    <property type="gene ID" value="ECPE_0001711201"/>
</dbReference>
<feature type="region of interest" description="Disordered" evidence="1">
    <location>
        <begin position="1"/>
        <end position="22"/>
    </location>
</feature>
<sequence>MYAVADGERKRPPDSEVRYRTPRTTTLSKLTAPVLSKLLSRIGGLLEDDLEATRRMACLNVTLLFNGFLLPTTDEEASSSEKTHFLTSSTWLLPFKGSSSSSKTSDATETVPENTSCPLPNSFGDQVYRFYPNLIKRLNDAKDEVILFKKNL</sequence>
<accession>A0A183BCY3</accession>